<comment type="caution">
    <text evidence="1">Lacks conserved residue(s) required for the propagation of feature annotation.</text>
</comment>
<dbReference type="GO" id="GO:0016787">
    <property type="term" value="F:hydrolase activity"/>
    <property type="evidence" value="ECO:0007669"/>
    <property type="project" value="UniProtKB-KW"/>
</dbReference>
<keyword evidence="4" id="KW-1185">Reference proteome</keyword>
<organism evidence="3 4">
    <name type="scientific">Deinococcus hopiensis KR-140</name>
    <dbReference type="NCBI Taxonomy" id="695939"/>
    <lineage>
        <taxon>Bacteria</taxon>
        <taxon>Thermotogati</taxon>
        <taxon>Deinococcota</taxon>
        <taxon>Deinococci</taxon>
        <taxon>Deinococcales</taxon>
        <taxon>Deinococcaceae</taxon>
        <taxon>Deinococcus</taxon>
    </lineage>
</organism>
<sequence length="65" mass="6787">MKACTFCAIAAGDVEGSQIAETELCPAFLTIDPCHPGHALVIPKRRALQEAGTPAQLGQRVAQAL</sequence>
<dbReference type="PROSITE" id="PS51084">
    <property type="entry name" value="HIT_2"/>
    <property type="match status" value="1"/>
</dbReference>
<gene>
    <name evidence="3" type="ORF">SAMN00790413_03097</name>
</gene>
<dbReference type="InterPro" id="IPR036265">
    <property type="entry name" value="HIT-like_sf"/>
</dbReference>
<dbReference type="AlphaFoldDB" id="A0A1W1VRT8"/>
<keyword evidence="3" id="KW-0378">Hydrolase</keyword>
<evidence type="ECO:0000313" key="4">
    <source>
        <dbReference type="Proteomes" id="UP000192582"/>
    </source>
</evidence>
<dbReference type="EMBL" id="FWWU01000009">
    <property type="protein sequence ID" value="SMB95973.1"/>
    <property type="molecule type" value="Genomic_DNA"/>
</dbReference>
<dbReference type="Proteomes" id="UP000192582">
    <property type="component" value="Unassembled WGS sequence"/>
</dbReference>
<proteinExistence type="predicted"/>
<dbReference type="RefSeq" id="WP_084050545.1">
    <property type="nucleotide sequence ID" value="NZ_FWWU01000009.1"/>
</dbReference>
<dbReference type="GO" id="GO:0009117">
    <property type="term" value="P:nucleotide metabolic process"/>
    <property type="evidence" value="ECO:0007669"/>
    <property type="project" value="TreeGrafter"/>
</dbReference>
<dbReference type="Pfam" id="PF01230">
    <property type="entry name" value="HIT"/>
    <property type="match status" value="1"/>
</dbReference>
<dbReference type="OrthoDB" id="9784774at2"/>
<dbReference type="STRING" id="695939.SAMN00790413_03097"/>
<reference evidence="3 4" key="1">
    <citation type="submission" date="2017-04" db="EMBL/GenBank/DDBJ databases">
        <authorList>
            <person name="Afonso C.L."/>
            <person name="Miller P.J."/>
            <person name="Scott M.A."/>
            <person name="Spackman E."/>
            <person name="Goraichik I."/>
            <person name="Dimitrov K.M."/>
            <person name="Suarez D.L."/>
            <person name="Swayne D.E."/>
        </authorList>
    </citation>
    <scope>NUCLEOTIDE SEQUENCE [LARGE SCALE GENOMIC DNA]</scope>
    <source>
        <strain evidence="3 4">KR-140</strain>
    </source>
</reference>
<feature type="domain" description="HIT" evidence="2">
    <location>
        <begin position="5"/>
        <end position="65"/>
    </location>
</feature>
<evidence type="ECO:0000259" key="2">
    <source>
        <dbReference type="PROSITE" id="PS51084"/>
    </source>
</evidence>
<dbReference type="PANTHER" id="PTHR46648:SF1">
    <property type="entry name" value="ADENOSINE 5'-MONOPHOSPHORAMIDASE HNT1"/>
    <property type="match status" value="1"/>
</dbReference>
<dbReference type="Gene3D" id="3.30.428.10">
    <property type="entry name" value="HIT-like"/>
    <property type="match status" value="1"/>
</dbReference>
<protein>
    <submittedName>
        <fullName evidence="3">Diadenosine tetraphosphate (Ap4A) hydrolase and other HIT family hydrolases</fullName>
    </submittedName>
</protein>
<dbReference type="InterPro" id="IPR001310">
    <property type="entry name" value="Histidine_triad_HIT"/>
</dbReference>
<accession>A0A1W1VRT8</accession>
<name>A0A1W1VRT8_9DEIO</name>
<dbReference type="SUPFAM" id="SSF54197">
    <property type="entry name" value="HIT-like"/>
    <property type="match status" value="1"/>
</dbReference>
<evidence type="ECO:0000256" key="1">
    <source>
        <dbReference type="PROSITE-ProRule" id="PRU00464"/>
    </source>
</evidence>
<evidence type="ECO:0000313" key="3">
    <source>
        <dbReference type="EMBL" id="SMB95973.1"/>
    </source>
</evidence>
<dbReference type="InterPro" id="IPR011146">
    <property type="entry name" value="HIT-like"/>
</dbReference>
<dbReference type="PANTHER" id="PTHR46648">
    <property type="entry name" value="HIT FAMILY PROTEIN 1"/>
    <property type="match status" value="1"/>
</dbReference>